<keyword evidence="2" id="KW-1185">Reference proteome</keyword>
<sequence>MDMPVQRGSARLLAAFKSRSFSEEALRELATHLDKSPAAVEGAVVKGGSAATGVSLTLAYAGDDVPWCGNDMAFWLQWLRKHGGGGTRPRRPRIIINGTPFPDWVRVELSAGDIINPAVQPALDAGLNQFEIQDLMSATAGLRG</sequence>
<accession>A0ABV7H566</accession>
<reference evidence="2" key="1">
    <citation type="journal article" date="2019" name="Int. J. Syst. Evol. Microbiol.">
        <title>The Global Catalogue of Microorganisms (GCM) 10K type strain sequencing project: providing services to taxonomists for standard genome sequencing and annotation.</title>
        <authorList>
            <consortium name="The Broad Institute Genomics Platform"/>
            <consortium name="The Broad Institute Genome Sequencing Center for Infectious Disease"/>
            <person name="Wu L."/>
            <person name="Ma J."/>
        </authorList>
    </citation>
    <scope>NUCLEOTIDE SEQUENCE [LARGE SCALE GENOMIC DNA]</scope>
    <source>
        <strain evidence="2">KCTC 52168</strain>
    </source>
</reference>
<dbReference type="EMBL" id="JBHRTI010000010">
    <property type="protein sequence ID" value="MFC3149014.1"/>
    <property type="molecule type" value="Genomic_DNA"/>
</dbReference>
<comment type="caution">
    <text evidence="1">The sequence shown here is derived from an EMBL/GenBank/DDBJ whole genome shotgun (WGS) entry which is preliminary data.</text>
</comment>
<proteinExistence type="predicted"/>
<organism evidence="1 2">
    <name type="scientific">Piscinibacterium candidicorallinum</name>
    <dbReference type="NCBI Taxonomy" id="1793872"/>
    <lineage>
        <taxon>Bacteria</taxon>
        <taxon>Pseudomonadati</taxon>
        <taxon>Pseudomonadota</taxon>
        <taxon>Betaproteobacteria</taxon>
        <taxon>Burkholderiales</taxon>
        <taxon>Piscinibacterium</taxon>
    </lineage>
</organism>
<gene>
    <name evidence="1" type="ORF">ACFOEN_15415</name>
</gene>
<dbReference type="RefSeq" id="WP_377305446.1">
    <property type="nucleotide sequence ID" value="NZ_CP180191.1"/>
</dbReference>
<protein>
    <submittedName>
        <fullName evidence="1">Uncharacterized protein</fullName>
    </submittedName>
</protein>
<evidence type="ECO:0000313" key="2">
    <source>
        <dbReference type="Proteomes" id="UP001595556"/>
    </source>
</evidence>
<evidence type="ECO:0000313" key="1">
    <source>
        <dbReference type="EMBL" id="MFC3149014.1"/>
    </source>
</evidence>
<dbReference type="Proteomes" id="UP001595556">
    <property type="component" value="Unassembled WGS sequence"/>
</dbReference>
<name>A0ABV7H566_9BURK</name>